<dbReference type="AlphaFoldDB" id="A0A8D5G179"/>
<dbReference type="GO" id="GO:0016491">
    <property type="term" value="F:oxidoreductase activity"/>
    <property type="evidence" value="ECO:0007669"/>
    <property type="project" value="InterPro"/>
</dbReference>
<dbReference type="EMBL" id="AP024110">
    <property type="protein sequence ID" value="BCM23775.1"/>
    <property type="molecule type" value="Genomic_DNA"/>
</dbReference>
<protein>
    <recommendedName>
        <fullName evidence="2">Thioredoxin domain-containing protein</fullName>
    </recommendedName>
</protein>
<dbReference type="RefSeq" id="WP_221764358.1">
    <property type="nucleotide sequence ID" value="NZ_AP024110.1"/>
</dbReference>
<proteinExistence type="predicted"/>
<dbReference type="InterPro" id="IPR013766">
    <property type="entry name" value="Thioredoxin_domain"/>
</dbReference>
<feature type="domain" description="Thioredoxin" evidence="2">
    <location>
        <begin position="36"/>
        <end position="178"/>
    </location>
</feature>
<gene>
    <name evidence="3" type="ORF">ZMTM_00340</name>
</gene>
<dbReference type="Gene3D" id="3.40.30.10">
    <property type="entry name" value="Glutaredoxin"/>
    <property type="match status" value="1"/>
</dbReference>
<dbReference type="InterPro" id="IPR036249">
    <property type="entry name" value="Thioredoxin-like_sf"/>
</dbReference>
<keyword evidence="1" id="KW-1133">Transmembrane helix</keyword>
<dbReference type="InterPro" id="IPR050553">
    <property type="entry name" value="Thioredoxin_ResA/DsbE_sf"/>
</dbReference>
<organism evidence="3 4">
    <name type="scientific">Methyloradius palustris</name>
    <dbReference type="NCBI Taxonomy" id="2778876"/>
    <lineage>
        <taxon>Bacteria</taxon>
        <taxon>Pseudomonadati</taxon>
        <taxon>Pseudomonadota</taxon>
        <taxon>Betaproteobacteria</taxon>
        <taxon>Nitrosomonadales</taxon>
        <taxon>Methylophilaceae</taxon>
        <taxon>Methyloradius</taxon>
    </lineage>
</organism>
<evidence type="ECO:0000313" key="4">
    <source>
        <dbReference type="Proteomes" id="UP000826722"/>
    </source>
</evidence>
<dbReference type="PANTHER" id="PTHR42852:SF13">
    <property type="entry name" value="PROTEIN DIPZ"/>
    <property type="match status" value="1"/>
</dbReference>
<reference evidence="3" key="1">
    <citation type="journal article" date="2021" name="Arch. Microbiol.">
        <title>Methyloradius palustris gen. nov., sp. nov., a methanol-oxidizing bacterium isolated from snow.</title>
        <authorList>
            <person name="Miyadera T."/>
            <person name="Kojima H."/>
            <person name="Fukui M."/>
        </authorList>
    </citation>
    <scope>NUCLEOTIDE SEQUENCE</scope>
    <source>
        <strain evidence="3">Zm11</strain>
    </source>
</reference>
<accession>A0A8D5G179</accession>
<evidence type="ECO:0000313" key="3">
    <source>
        <dbReference type="EMBL" id="BCM23775.1"/>
    </source>
</evidence>
<keyword evidence="4" id="KW-1185">Reference proteome</keyword>
<evidence type="ECO:0000259" key="2">
    <source>
        <dbReference type="PROSITE" id="PS51352"/>
    </source>
</evidence>
<keyword evidence="1" id="KW-0812">Transmembrane</keyword>
<feature type="transmembrane region" description="Helical" evidence="1">
    <location>
        <begin position="7"/>
        <end position="27"/>
    </location>
</feature>
<dbReference type="Pfam" id="PF00578">
    <property type="entry name" value="AhpC-TSA"/>
    <property type="match status" value="1"/>
</dbReference>
<evidence type="ECO:0000256" key="1">
    <source>
        <dbReference type="SAM" id="Phobius"/>
    </source>
</evidence>
<sequence length="180" mass="19742">MLTRKKWPYWIAGSFLLLLAGTIYLVISKDDAPNLSLLSTQSLYASAWPDTQGKTQALGQWKNKVSVVNFWASWCQPCREEMPDLSAVYDKYAARGLVVLGVSVEDHEKMAAYANKIKVSYPLLAGDMEGSDMSDNLGNYQGVLPYTVIIDASGKIVKSFSGSIDQAMLEAAIVPLLTKP</sequence>
<dbReference type="PROSITE" id="PS51352">
    <property type="entry name" value="THIOREDOXIN_2"/>
    <property type="match status" value="1"/>
</dbReference>
<keyword evidence="1" id="KW-0472">Membrane</keyword>
<dbReference type="KEGG" id="mpau:ZMTM_00340"/>
<dbReference type="Proteomes" id="UP000826722">
    <property type="component" value="Chromosome"/>
</dbReference>
<dbReference type="CDD" id="cd02966">
    <property type="entry name" value="TlpA_like_family"/>
    <property type="match status" value="1"/>
</dbReference>
<dbReference type="SUPFAM" id="SSF52833">
    <property type="entry name" value="Thioredoxin-like"/>
    <property type="match status" value="1"/>
</dbReference>
<dbReference type="InterPro" id="IPR000866">
    <property type="entry name" value="AhpC/TSA"/>
</dbReference>
<name>A0A8D5G179_9PROT</name>
<dbReference type="PANTHER" id="PTHR42852">
    <property type="entry name" value="THIOL:DISULFIDE INTERCHANGE PROTEIN DSBE"/>
    <property type="match status" value="1"/>
</dbReference>
<dbReference type="GO" id="GO:0016209">
    <property type="term" value="F:antioxidant activity"/>
    <property type="evidence" value="ECO:0007669"/>
    <property type="project" value="InterPro"/>
</dbReference>